<keyword evidence="8" id="KW-1185">Reference proteome</keyword>
<feature type="signal peptide" evidence="5">
    <location>
        <begin position="1"/>
        <end position="17"/>
    </location>
</feature>
<feature type="chain" id="PRO_5043112192" description="Carboxylic ester hydrolase" evidence="5">
    <location>
        <begin position="18"/>
        <end position="582"/>
    </location>
</feature>
<name>A0AAW1CQ44_9HEMI</name>
<dbReference type="SUPFAM" id="SSF53474">
    <property type="entry name" value="alpha/beta-Hydrolases"/>
    <property type="match status" value="1"/>
</dbReference>
<dbReference type="InterPro" id="IPR002018">
    <property type="entry name" value="CarbesteraseB"/>
</dbReference>
<comment type="similarity">
    <text evidence="1 5">Belongs to the type-B carboxylesterase/lipase family.</text>
</comment>
<evidence type="ECO:0000256" key="2">
    <source>
        <dbReference type="ARBA" id="ARBA00022487"/>
    </source>
</evidence>
<reference evidence="7 8" key="1">
    <citation type="submission" date="2022-12" db="EMBL/GenBank/DDBJ databases">
        <title>Chromosome-level genome assembly of true bugs.</title>
        <authorList>
            <person name="Ma L."/>
            <person name="Li H."/>
        </authorList>
    </citation>
    <scope>NUCLEOTIDE SEQUENCE [LARGE SCALE GENOMIC DNA]</scope>
    <source>
        <strain evidence="7">Lab_2022b</strain>
    </source>
</reference>
<evidence type="ECO:0000256" key="1">
    <source>
        <dbReference type="ARBA" id="ARBA00005964"/>
    </source>
</evidence>
<organism evidence="7 8">
    <name type="scientific">Rhynocoris fuscipes</name>
    <dbReference type="NCBI Taxonomy" id="488301"/>
    <lineage>
        <taxon>Eukaryota</taxon>
        <taxon>Metazoa</taxon>
        <taxon>Ecdysozoa</taxon>
        <taxon>Arthropoda</taxon>
        <taxon>Hexapoda</taxon>
        <taxon>Insecta</taxon>
        <taxon>Pterygota</taxon>
        <taxon>Neoptera</taxon>
        <taxon>Paraneoptera</taxon>
        <taxon>Hemiptera</taxon>
        <taxon>Heteroptera</taxon>
        <taxon>Panheteroptera</taxon>
        <taxon>Cimicomorpha</taxon>
        <taxon>Reduviidae</taxon>
        <taxon>Harpactorinae</taxon>
        <taxon>Harpactorini</taxon>
        <taxon>Rhynocoris</taxon>
    </lineage>
</organism>
<dbReference type="InterPro" id="IPR019819">
    <property type="entry name" value="Carboxylesterase_B_CS"/>
</dbReference>
<gene>
    <name evidence="7" type="ORF">O3M35_002154</name>
</gene>
<dbReference type="PROSITE" id="PS00122">
    <property type="entry name" value="CARBOXYLESTERASE_B_1"/>
    <property type="match status" value="1"/>
</dbReference>
<dbReference type="Pfam" id="PF00135">
    <property type="entry name" value="COesterase"/>
    <property type="match status" value="1"/>
</dbReference>
<dbReference type="EMBL" id="JAPXFL010000010">
    <property type="protein sequence ID" value="KAK9501021.1"/>
    <property type="molecule type" value="Genomic_DNA"/>
</dbReference>
<dbReference type="InterPro" id="IPR019826">
    <property type="entry name" value="Carboxylesterase_B_AS"/>
</dbReference>
<accession>A0AAW1CQ44</accession>
<evidence type="ECO:0000259" key="6">
    <source>
        <dbReference type="Pfam" id="PF00135"/>
    </source>
</evidence>
<dbReference type="PROSITE" id="PS00941">
    <property type="entry name" value="CARBOXYLESTERASE_B_2"/>
    <property type="match status" value="1"/>
</dbReference>
<dbReference type="PANTHER" id="PTHR43142:SF1">
    <property type="entry name" value="CARBOXYLIC ESTER HYDROLASE"/>
    <property type="match status" value="1"/>
</dbReference>
<evidence type="ECO:0000256" key="5">
    <source>
        <dbReference type="RuleBase" id="RU361235"/>
    </source>
</evidence>
<dbReference type="Gene3D" id="3.40.50.1820">
    <property type="entry name" value="alpha/beta hydrolase"/>
    <property type="match status" value="1"/>
</dbReference>
<protein>
    <recommendedName>
        <fullName evidence="5">Carboxylic ester hydrolase</fullName>
        <ecNumber evidence="5">3.1.1.-</ecNumber>
    </recommendedName>
</protein>
<evidence type="ECO:0000256" key="4">
    <source>
        <dbReference type="ARBA" id="ARBA00023180"/>
    </source>
</evidence>
<keyword evidence="3 5" id="KW-0378">Hydrolase</keyword>
<comment type="caution">
    <text evidence="7">The sequence shown here is derived from an EMBL/GenBank/DDBJ whole genome shotgun (WGS) entry which is preliminary data.</text>
</comment>
<dbReference type="PANTHER" id="PTHR43142">
    <property type="entry name" value="CARBOXYLIC ESTER HYDROLASE"/>
    <property type="match status" value="1"/>
</dbReference>
<evidence type="ECO:0000256" key="3">
    <source>
        <dbReference type="ARBA" id="ARBA00022801"/>
    </source>
</evidence>
<dbReference type="AlphaFoldDB" id="A0AAW1CQ44"/>
<dbReference type="InterPro" id="IPR029058">
    <property type="entry name" value="AB_hydrolase_fold"/>
</dbReference>
<feature type="domain" description="Carboxylesterase type B" evidence="6">
    <location>
        <begin position="19"/>
        <end position="566"/>
    </location>
</feature>
<keyword evidence="5" id="KW-0732">Signal</keyword>
<proteinExistence type="inferred from homology"/>
<evidence type="ECO:0000313" key="8">
    <source>
        <dbReference type="Proteomes" id="UP001461498"/>
    </source>
</evidence>
<sequence>MLKIILYILISACVCESIRIKTKLGDIKGTERKSRDGKTYYAFTGIPYAKPPVGKLRLKNPVALDEKWDGEFDATNEMPKCIQHQVLVGFLILGQEDCLYLSVYTPDLNPKEKLAVLVHMHGGGYRFGDGGPKSNADYLMDGNVILVNVHYRLGALGFLSAEDEHIPGNFGLKDQAMALQWLKDNIESFGGDGERITVFGVSAGGASTHYLMISPLTKGLLNGVISQSGAINQFWSYHKPGTARPLARRIAEEFGCQDKDGAELLDCLQTIDASELVKTDILFAYWYMEPLVVFRPVQEPQAEGAFMPFDPLKQESTLPWITGVTSSEGIIKHTPLMARGDSFVQEFIDHMDEYLFRVFSLDESCPQAKATVKLIKERYFPEPVNINSTLEGIKLLYGDSFFTFPMGEAIKRHKGPVYQYLYDYRSGFSFGEILIKIPSIELVSSAIKLFGLDAEATLTYLMKFFGSFSLPEFLQSPTVDLGISHGDDMITLFKLDEIFPIKAKPGDEKVSKTMVQLWTNFAKYQKPTLDEDPVKWPKQSTKREYLHITMNPTVEENLNKEAIDWWSRLPIFKPERLVKTEL</sequence>
<keyword evidence="4" id="KW-0325">Glycoprotein</keyword>
<keyword evidence="2" id="KW-0719">Serine esterase</keyword>
<dbReference type="GO" id="GO:0052689">
    <property type="term" value="F:carboxylic ester hydrolase activity"/>
    <property type="evidence" value="ECO:0007669"/>
    <property type="project" value="UniProtKB-KW"/>
</dbReference>
<evidence type="ECO:0000313" key="7">
    <source>
        <dbReference type="EMBL" id="KAK9501021.1"/>
    </source>
</evidence>
<dbReference type="EC" id="3.1.1.-" evidence="5"/>
<dbReference type="Proteomes" id="UP001461498">
    <property type="component" value="Unassembled WGS sequence"/>
</dbReference>